<organism evidence="3 4">
    <name type="scientific">Actinoallomurus liliacearum</name>
    <dbReference type="NCBI Taxonomy" id="1080073"/>
    <lineage>
        <taxon>Bacteria</taxon>
        <taxon>Bacillati</taxon>
        <taxon>Actinomycetota</taxon>
        <taxon>Actinomycetes</taxon>
        <taxon>Streptosporangiales</taxon>
        <taxon>Thermomonosporaceae</taxon>
        <taxon>Actinoallomurus</taxon>
    </lineage>
</organism>
<dbReference type="Proteomes" id="UP001500212">
    <property type="component" value="Unassembled WGS sequence"/>
</dbReference>
<dbReference type="InterPro" id="IPR006148">
    <property type="entry name" value="Glc/Gal-6P_isomerase"/>
</dbReference>
<dbReference type="Pfam" id="PF01182">
    <property type="entry name" value="Glucosamine_iso"/>
    <property type="match status" value="1"/>
</dbReference>
<evidence type="ECO:0000313" key="4">
    <source>
        <dbReference type="Proteomes" id="UP001500212"/>
    </source>
</evidence>
<reference evidence="4" key="1">
    <citation type="journal article" date="2019" name="Int. J. Syst. Evol. Microbiol.">
        <title>The Global Catalogue of Microorganisms (GCM) 10K type strain sequencing project: providing services to taxonomists for standard genome sequencing and annotation.</title>
        <authorList>
            <consortium name="The Broad Institute Genomics Platform"/>
            <consortium name="The Broad Institute Genome Sequencing Center for Infectious Disease"/>
            <person name="Wu L."/>
            <person name="Ma J."/>
        </authorList>
    </citation>
    <scope>NUCLEOTIDE SEQUENCE [LARGE SCALE GENOMIC DNA]</scope>
    <source>
        <strain evidence="4">JCM 17938</strain>
    </source>
</reference>
<gene>
    <name evidence="3" type="ORF">GCM10023195_50340</name>
</gene>
<dbReference type="InterPro" id="IPR037171">
    <property type="entry name" value="NagB/RpiA_transferase-like"/>
</dbReference>
<evidence type="ECO:0000313" key="3">
    <source>
        <dbReference type="EMBL" id="GAA4611833.1"/>
    </source>
</evidence>
<feature type="domain" description="Glucosamine/galactosamine-6-phosphate isomerase" evidence="2">
    <location>
        <begin position="23"/>
        <end position="238"/>
    </location>
</feature>
<keyword evidence="4" id="KW-1185">Reference proteome</keyword>
<comment type="caution">
    <text evidence="3">The sequence shown here is derived from an EMBL/GenBank/DDBJ whole genome shotgun (WGS) entry which is preliminary data.</text>
</comment>
<name>A0ABP8TQ25_9ACTN</name>
<dbReference type="PANTHER" id="PTHR11280:SF6">
    <property type="entry name" value="GLUCOSAMINE-6-PHOSPHATE ISOMERASE NAGB"/>
    <property type="match status" value="1"/>
</dbReference>
<proteinExistence type="predicted"/>
<dbReference type="Gene3D" id="3.40.50.1360">
    <property type="match status" value="1"/>
</dbReference>
<dbReference type="CDD" id="cd01399">
    <property type="entry name" value="GlcN6P_deaminase"/>
    <property type="match status" value="1"/>
</dbReference>
<sequence length="253" mass="27289">MPAMTDRERSSAATYTPVLRRFPDPEALGRAAARDIAAAITRRLETRPEVRMIFAAAPSQEAALRALAAQPGVDWTRVTAFHMDEYLGLDDGAPQRFGAWLRRTFFDRVPLGAVHLIDPDAPPEAYARPLAAAPIDITCLGIGVNGHLAFNDPPADLDDPAPVKVVELDEVCRRQQVDDGCFATLAEVPERAITLTVPALLSAEEVFCMVPGARKRDAVTAALRGPIGGHLPASALRTHPRCVVYVDEGSAPR</sequence>
<dbReference type="PANTHER" id="PTHR11280">
    <property type="entry name" value="GLUCOSAMINE-6-PHOSPHATE ISOMERASE"/>
    <property type="match status" value="1"/>
</dbReference>
<accession>A0ABP8TQ25</accession>
<evidence type="ECO:0000259" key="2">
    <source>
        <dbReference type="Pfam" id="PF01182"/>
    </source>
</evidence>
<protein>
    <submittedName>
        <fullName evidence="3">Glucosamine-6-phosphate deaminase</fullName>
    </submittedName>
</protein>
<evidence type="ECO:0000256" key="1">
    <source>
        <dbReference type="ARBA" id="ARBA00023277"/>
    </source>
</evidence>
<dbReference type="SUPFAM" id="SSF100950">
    <property type="entry name" value="NagB/RpiA/CoA transferase-like"/>
    <property type="match status" value="1"/>
</dbReference>
<dbReference type="InterPro" id="IPR004547">
    <property type="entry name" value="Glucosamine6P_isomerase"/>
</dbReference>
<keyword evidence="1" id="KW-0119">Carbohydrate metabolism</keyword>
<dbReference type="EMBL" id="BAABHJ010000018">
    <property type="protein sequence ID" value="GAA4611833.1"/>
    <property type="molecule type" value="Genomic_DNA"/>
</dbReference>